<evidence type="ECO:0000313" key="2">
    <source>
        <dbReference type="Proteomes" id="UP001345963"/>
    </source>
</evidence>
<comment type="caution">
    <text evidence="1">The sequence shown here is derived from an EMBL/GenBank/DDBJ whole genome shotgun (WGS) entry which is preliminary data.</text>
</comment>
<dbReference type="EMBL" id="JAHUTI010076158">
    <property type="protein sequence ID" value="MED6256557.1"/>
    <property type="molecule type" value="Genomic_DNA"/>
</dbReference>
<gene>
    <name evidence="1" type="ORF">ATANTOWER_028826</name>
</gene>
<organism evidence="1 2">
    <name type="scientific">Ataeniobius toweri</name>
    <dbReference type="NCBI Taxonomy" id="208326"/>
    <lineage>
        <taxon>Eukaryota</taxon>
        <taxon>Metazoa</taxon>
        <taxon>Chordata</taxon>
        <taxon>Craniata</taxon>
        <taxon>Vertebrata</taxon>
        <taxon>Euteleostomi</taxon>
        <taxon>Actinopterygii</taxon>
        <taxon>Neopterygii</taxon>
        <taxon>Teleostei</taxon>
        <taxon>Neoteleostei</taxon>
        <taxon>Acanthomorphata</taxon>
        <taxon>Ovalentaria</taxon>
        <taxon>Atherinomorphae</taxon>
        <taxon>Cyprinodontiformes</taxon>
        <taxon>Goodeidae</taxon>
        <taxon>Ataeniobius</taxon>
    </lineage>
</organism>
<proteinExistence type="predicted"/>
<keyword evidence="2" id="KW-1185">Reference proteome</keyword>
<sequence length="149" mass="16597">MFLWITFPRTNQAASCFPPSPEPRHKRTLSTLQRKYLNIELTPDLTKGHSTAQEKPSGLLCFVNQDPESLYPWRPDCTYLMLLNLEVKTCGMKLGALGASQGHEGTKPRMLQRARDGMVGWVKATVTNLSESVLHIMASLCSTLPPQGI</sequence>
<reference evidence="1 2" key="1">
    <citation type="submission" date="2021-07" db="EMBL/GenBank/DDBJ databases">
        <authorList>
            <person name="Palmer J.M."/>
        </authorList>
    </citation>
    <scope>NUCLEOTIDE SEQUENCE [LARGE SCALE GENOMIC DNA]</scope>
    <source>
        <strain evidence="1 2">AT_MEX2019</strain>
        <tissue evidence="1">Muscle</tissue>
    </source>
</reference>
<name>A0ABU7C0X5_9TELE</name>
<protein>
    <submittedName>
        <fullName evidence="1">Uncharacterized protein</fullName>
    </submittedName>
</protein>
<evidence type="ECO:0000313" key="1">
    <source>
        <dbReference type="EMBL" id="MED6256557.1"/>
    </source>
</evidence>
<accession>A0ABU7C0X5</accession>
<dbReference type="Proteomes" id="UP001345963">
    <property type="component" value="Unassembled WGS sequence"/>
</dbReference>